<accession>A0A6M0ILQ5</accession>
<dbReference type="EMBL" id="JAAGNZ010000001">
    <property type="protein sequence ID" value="NEU67823.1"/>
    <property type="molecule type" value="Genomic_DNA"/>
</dbReference>
<sequence length="93" mass="10838">MYETLSHTIAKRRQQDYTVAYYGISYNPSQRSLQELEQVRTEMIQELKRLLDDMAGSGHSSENVDQAAVRRLQSHTLQLQKHGQRIQTILDHP</sequence>
<proteinExistence type="predicted"/>
<organism evidence="1 2">
    <name type="scientific">Spirosoma agri</name>
    <dbReference type="NCBI Taxonomy" id="1987381"/>
    <lineage>
        <taxon>Bacteria</taxon>
        <taxon>Pseudomonadati</taxon>
        <taxon>Bacteroidota</taxon>
        <taxon>Cytophagia</taxon>
        <taxon>Cytophagales</taxon>
        <taxon>Cytophagaceae</taxon>
        <taxon>Spirosoma</taxon>
    </lineage>
</organism>
<dbReference type="AlphaFoldDB" id="A0A6M0ILQ5"/>
<dbReference type="Proteomes" id="UP000477386">
    <property type="component" value="Unassembled WGS sequence"/>
</dbReference>
<comment type="caution">
    <text evidence="1">The sequence shown here is derived from an EMBL/GenBank/DDBJ whole genome shotgun (WGS) entry which is preliminary data.</text>
</comment>
<evidence type="ECO:0000313" key="2">
    <source>
        <dbReference type="Proteomes" id="UP000477386"/>
    </source>
</evidence>
<dbReference type="RefSeq" id="WP_164038552.1">
    <property type="nucleotide sequence ID" value="NZ_JAAGNZ010000001.1"/>
</dbReference>
<gene>
    <name evidence="1" type="ORF">GK091_13110</name>
</gene>
<evidence type="ECO:0000313" key="1">
    <source>
        <dbReference type="EMBL" id="NEU67823.1"/>
    </source>
</evidence>
<reference evidence="1 2" key="1">
    <citation type="submission" date="2020-02" db="EMBL/GenBank/DDBJ databases">
        <title>Draft genome sequence of two Spirosoma agri KCTC 52727 and Spirosoma terrae KCTC 52035.</title>
        <authorList>
            <person name="Rojas J."/>
            <person name="Ambika Manirajan B."/>
            <person name="Ratering S."/>
            <person name="Suarez C."/>
            <person name="Schnell S."/>
        </authorList>
    </citation>
    <scope>NUCLEOTIDE SEQUENCE [LARGE SCALE GENOMIC DNA]</scope>
    <source>
        <strain evidence="1 2">KCTC 52727</strain>
    </source>
</reference>
<name>A0A6M0ILQ5_9BACT</name>
<protein>
    <submittedName>
        <fullName evidence="1">Uncharacterized protein</fullName>
    </submittedName>
</protein>
<keyword evidence="2" id="KW-1185">Reference proteome</keyword>